<comment type="caution">
    <text evidence="2">The sequence shown here is derived from an EMBL/GenBank/DDBJ whole genome shotgun (WGS) entry which is preliminary data.</text>
</comment>
<name>A0AAD6NCS4_PENCN</name>
<protein>
    <submittedName>
        <fullName evidence="2">Uncharacterized protein</fullName>
    </submittedName>
</protein>
<evidence type="ECO:0000256" key="1">
    <source>
        <dbReference type="SAM" id="MobiDB-lite"/>
    </source>
</evidence>
<dbReference type="Proteomes" id="UP001219568">
    <property type="component" value="Unassembled WGS sequence"/>
</dbReference>
<dbReference type="AlphaFoldDB" id="A0AAD6NCS4"/>
<evidence type="ECO:0000313" key="2">
    <source>
        <dbReference type="EMBL" id="KAJ6052455.1"/>
    </source>
</evidence>
<proteinExistence type="predicted"/>
<feature type="region of interest" description="Disordered" evidence="1">
    <location>
        <begin position="1"/>
        <end position="20"/>
    </location>
</feature>
<accession>A0AAD6NCS4</accession>
<gene>
    <name evidence="2" type="ORF">N7460_002989</name>
</gene>
<reference evidence="2" key="1">
    <citation type="journal article" date="2023" name="IMA Fungus">
        <title>Comparative genomic study of the Penicillium genus elucidates a diverse pangenome and 15 lateral gene transfer events.</title>
        <authorList>
            <person name="Petersen C."/>
            <person name="Sorensen T."/>
            <person name="Nielsen M.R."/>
            <person name="Sondergaard T.E."/>
            <person name="Sorensen J.L."/>
            <person name="Fitzpatrick D.A."/>
            <person name="Frisvad J.C."/>
            <person name="Nielsen K.L."/>
        </authorList>
    </citation>
    <scope>NUCLEOTIDE SEQUENCE</scope>
    <source>
        <strain evidence="2">IBT 15450</strain>
    </source>
</reference>
<feature type="compositionally biased region" description="Polar residues" evidence="1">
    <location>
        <begin position="50"/>
        <end position="65"/>
    </location>
</feature>
<evidence type="ECO:0000313" key="3">
    <source>
        <dbReference type="Proteomes" id="UP001219568"/>
    </source>
</evidence>
<reference evidence="2" key="2">
    <citation type="submission" date="2023-01" db="EMBL/GenBank/DDBJ databases">
        <authorList>
            <person name="Petersen C."/>
        </authorList>
    </citation>
    <scope>NUCLEOTIDE SEQUENCE</scope>
    <source>
        <strain evidence="2">IBT 15450</strain>
    </source>
</reference>
<feature type="region of interest" description="Disordered" evidence="1">
    <location>
        <begin position="37"/>
        <end position="80"/>
    </location>
</feature>
<sequence>MAQQRLRMSDIFPDPNEDESPLALDEAARALYRRAIDNPSSLTDEERRTVTPQTRGRRALSTNPTTRERDWIWPPPARFM</sequence>
<keyword evidence="3" id="KW-1185">Reference proteome</keyword>
<organism evidence="2 3">
    <name type="scientific">Penicillium canescens</name>
    <dbReference type="NCBI Taxonomy" id="5083"/>
    <lineage>
        <taxon>Eukaryota</taxon>
        <taxon>Fungi</taxon>
        <taxon>Dikarya</taxon>
        <taxon>Ascomycota</taxon>
        <taxon>Pezizomycotina</taxon>
        <taxon>Eurotiomycetes</taxon>
        <taxon>Eurotiomycetidae</taxon>
        <taxon>Eurotiales</taxon>
        <taxon>Aspergillaceae</taxon>
        <taxon>Penicillium</taxon>
    </lineage>
</organism>
<dbReference type="EMBL" id="JAQJZL010000002">
    <property type="protein sequence ID" value="KAJ6052455.1"/>
    <property type="molecule type" value="Genomic_DNA"/>
</dbReference>